<accession>A0A2U3L2H5</accession>
<proteinExistence type="predicted"/>
<name>A0A2U3L2H5_9BACT</name>
<dbReference type="Proteomes" id="UP000238701">
    <property type="component" value="Unassembled WGS sequence"/>
</dbReference>
<dbReference type="AlphaFoldDB" id="A0A2U3L2H5"/>
<dbReference type="EMBL" id="OMOD01000159">
    <property type="protein sequence ID" value="SPF46101.1"/>
    <property type="molecule type" value="Genomic_DNA"/>
</dbReference>
<sequence>MLAFVRGSPGQGFYAWLVDAALCEAQKRSAIIFALGIFLYAYPALDPHTMRIRRAATDRRGVPDLVGDCALLRPKSAVGDRGGAVARILGADGALSGSCIRSRRAHDGWWQPSF</sequence>
<protein>
    <submittedName>
        <fullName evidence="1">Uncharacterized protein</fullName>
    </submittedName>
</protein>
<evidence type="ECO:0000313" key="1">
    <source>
        <dbReference type="EMBL" id="SPF46101.1"/>
    </source>
</evidence>
<reference evidence="2" key="1">
    <citation type="submission" date="2018-02" db="EMBL/GenBank/DDBJ databases">
        <authorList>
            <person name="Hausmann B."/>
        </authorList>
    </citation>
    <scope>NUCLEOTIDE SEQUENCE [LARGE SCALE GENOMIC DNA]</scope>
    <source>
        <strain evidence="2">Peat soil MAG SbA1</strain>
    </source>
</reference>
<organism evidence="1 2">
    <name type="scientific">Candidatus Sulfotelmatobacter kueseliae</name>
    <dbReference type="NCBI Taxonomy" id="2042962"/>
    <lineage>
        <taxon>Bacteria</taxon>
        <taxon>Pseudomonadati</taxon>
        <taxon>Acidobacteriota</taxon>
        <taxon>Terriglobia</taxon>
        <taxon>Terriglobales</taxon>
        <taxon>Candidatus Korobacteraceae</taxon>
        <taxon>Candidatus Sulfotelmatobacter</taxon>
    </lineage>
</organism>
<evidence type="ECO:0000313" key="2">
    <source>
        <dbReference type="Proteomes" id="UP000238701"/>
    </source>
</evidence>
<gene>
    <name evidence="1" type="ORF">SBA1_630050</name>
</gene>